<reference evidence="2" key="1">
    <citation type="journal article" date="2019" name="Int. J. Syst. Evol. Microbiol.">
        <title>The Global Catalogue of Microorganisms (GCM) 10K type strain sequencing project: providing services to taxonomists for standard genome sequencing and annotation.</title>
        <authorList>
            <consortium name="The Broad Institute Genomics Platform"/>
            <consortium name="The Broad Institute Genome Sequencing Center for Infectious Disease"/>
            <person name="Wu L."/>
            <person name="Ma J."/>
        </authorList>
    </citation>
    <scope>NUCLEOTIDE SEQUENCE [LARGE SCALE GENOMIC DNA]</scope>
    <source>
        <strain evidence="2">CGMCC 1.7030</strain>
    </source>
</reference>
<dbReference type="Proteomes" id="UP001596163">
    <property type="component" value="Unassembled WGS sequence"/>
</dbReference>
<organism evidence="1 2">
    <name type="scientific">Algoriphagus aquatilis</name>
    <dbReference type="NCBI Taxonomy" id="490186"/>
    <lineage>
        <taxon>Bacteria</taxon>
        <taxon>Pseudomonadati</taxon>
        <taxon>Bacteroidota</taxon>
        <taxon>Cytophagia</taxon>
        <taxon>Cytophagales</taxon>
        <taxon>Cyclobacteriaceae</taxon>
        <taxon>Algoriphagus</taxon>
    </lineage>
</organism>
<name>A0ABW0BV63_9BACT</name>
<evidence type="ECO:0000313" key="1">
    <source>
        <dbReference type="EMBL" id="MFC5191769.1"/>
    </source>
</evidence>
<dbReference type="RefSeq" id="WP_377914137.1">
    <property type="nucleotide sequence ID" value="NZ_JBHSKS010000005.1"/>
</dbReference>
<dbReference type="EMBL" id="JBHSKS010000005">
    <property type="protein sequence ID" value="MFC5191769.1"/>
    <property type="molecule type" value="Genomic_DNA"/>
</dbReference>
<comment type="caution">
    <text evidence="1">The sequence shown here is derived from an EMBL/GenBank/DDBJ whole genome shotgun (WGS) entry which is preliminary data.</text>
</comment>
<proteinExistence type="predicted"/>
<accession>A0ABW0BV63</accession>
<evidence type="ECO:0000313" key="2">
    <source>
        <dbReference type="Proteomes" id="UP001596163"/>
    </source>
</evidence>
<protein>
    <submittedName>
        <fullName evidence="1">DUF2283 domain-containing protein</fullName>
    </submittedName>
</protein>
<dbReference type="PANTHER" id="PTHR37029:SF1">
    <property type="entry name" value="SSR1768 PROTEIN"/>
    <property type="match status" value="1"/>
</dbReference>
<keyword evidence="2" id="KW-1185">Reference proteome</keyword>
<sequence length="66" mass="7463">MKVTYNQEVDVLLIQISEGKVAESEESKPGVIIDYDDHGNILRIEILNASKHSDSPFKLDYELIDS</sequence>
<gene>
    <name evidence="1" type="ORF">ACFPIK_08315</name>
</gene>
<dbReference type="Pfam" id="PF10049">
    <property type="entry name" value="DUF2283"/>
    <property type="match status" value="1"/>
</dbReference>
<dbReference type="PANTHER" id="PTHR37029">
    <property type="entry name" value="SSR1768 PROTEIN"/>
    <property type="match status" value="1"/>
</dbReference>
<dbReference type="InterPro" id="IPR019270">
    <property type="entry name" value="DUF2283"/>
</dbReference>